<evidence type="ECO:0000256" key="1">
    <source>
        <dbReference type="SAM" id="MobiDB-lite"/>
    </source>
</evidence>
<gene>
    <name evidence="2" type="ORF">M513_03875</name>
</gene>
<organism evidence="2 3">
    <name type="scientific">Trichuris suis</name>
    <name type="common">pig whipworm</name>
    <dbReference type="NCBI Taxonomy" id="68888"/>
    <lineage>
        <taxon>Eukaryota</taxon>
        <taxon>Metazoa</taxon>
        <taxon>Ecdysozoa</taxon>
        <taxon>Nematoda</taxon>
        <taxon>Enoplea</taxon>
        <taxon>Dorylaimia</taxon>
        <taxon>Trichinellida</taxon>
        <taxon>Trichuridae</taxon>
        <taxon>Trichuris</taxon>
    </lineage>
</organism>
<sequence>MHVSLTASLIRKTLDRQTSHPDSLHTQMNISSIVLKHTNNRNKMFQEKNCPLPNRLNKSSTLSFTEFAVIHCCKGAQLTTTYDNVDAPEDEETGQSQENCGDAKN</sequence>
<dbReference type="EMBL" id="KL363201">
    <property type="protein sequence ID" value="KFD55234.1"/>
    <property type="molecule type" value="Genomic_DNA"/>
</dbReference>
<dbReference type="AlphaFoldDB" id="A0A085MDD8"/>
<name>A0A085MDD8_9BILA</name>
<evidence type="ECO:0000313" key="3">
    <source>
        <dbReference type="Proteomes" id="UP000030764"/>
    </source>
</evidence>
<keyword evidence="3" id="KW-1185">Reference proteome</keyword>
<proteinExistence type="predicted"/>
<feature type="region of interest" description="Disordered" evidence="1">
    <location>
        <begin position="84"/>
        <end position="105"/>
    </location>
</feature>
<evidence type="ECO:0000313" key="2">
    <source>
        <dbReference type="EMBL" id="KFD55234.1"/>
    </source>
</evidence>
<reference evidence="2 3" key="1">
    <citation type="journal article" date="2014" name="Nat. Genet.">
        <title>Genome and transcriptome of the porcine whipworm Trichuris suis.</title>
        <authorList>
            <person name="Jex A.R."/>
            <person name="Nejsum P."/>
            <person name="Schwarz E.M."/>
            <person name="Hu L."/>
            <person name="Young N.D."/>
            <person name="Hall R.S."/>
            <person name="Korhonen P.K."/>
            <person name="Liao S."/>
            <person name="Thamsborg S."/>
            <person name="Xia J."/>
            <person name="Xu P."/>
            <person name="Wang S."/>
            <person name="Scheerlinck J.P."/>
            <person name="Hofmann A."/>
            <person name="Sternberg P.W."/>
            <person name="Wang J."/>
            <person name="Gasser R.B."/>
        </authorList>
    </citation>
    <scope>NUCLEOTIDE SEQUENCE [LARGE SCALE GENOMIC DNA]</scope>
    <source>
        <strain evidence="2">DCEP-RM93M</strain>
    </source>
</reference>
<protein>
    <submittedName>
        <fullName evidence="2">Uncharacterized protein</fullName>
    </submittedName>
</protein>
<accession>A0A085MDD8</accession>
<dbReference type="Proteomes" id="UP000030764">
    <property type="component" value="Unassembled WGS sequence"/>
</dbReference>